<accession>A0A2M8C5R5</accession>
<comment type="caution">
    <text evidence="1">The sequence shown here is derived from an EMBL/GenBank/DDBJ whole genome shotgun (WGS) entry which is preliminary data.</text>
</comment>
<name>A0A2M8C5R5_9BACT</name>
<sequence length="62" mass="7375">MEKNLFLFLKKNIGCPICKHPYPFSGFQYQGVVDKKVIFLCQCKNHRKKIKSYLIINQIEIK</sequence>
<dbReference type="AlphaFoldDB" id="A0A2M8C5R5"/>
<reference evidence="2" key="1">
    <citation type="submission" date="2017-09" db="EMBL/GenBank/DDBJ databases">
        <title>Depth-based differentiation of microbial function through sediment-hosted aquifers and enrichment of novel symbionts in the deep terrestrial subsurface.</title>
        <authorList>
            <person name="Probst A.J."/>
            <person name="Ladd B."/>
            <person name="Jarett J.K."/>
            <person name="Geller-Mcgrath D.E."/>
            <person name="Sieber C.M.K."/>
            <person name="Emerson J.B."/>
            <person name="Anantharaman K."/>
            <person name="Thomas B.C."/>
            <person name="Malmstrom R."/>
            <person name="Stieglmeier M."/>
            <person name="Klingl A."/>
            <person name="Woyke T."/>
            <person name="Ryan C.M."/>
            <person name="Banfield J.F."/>
        </authorList>
    </citation>
    <scope>NUCLEOTIDE SEQUENCE [LARGE SCALE GENOMIC DNA]</scope>
</reference>
<dbReference type="EMBL" id="PFTZ01000047">
    <property type="protein sequence ID" value="PJB51545.1"/>
    <property type="molecule type" value="Genomic_DNA"/>
</dbReference>
<gene>
    <name evidence="1" type="ORF">CO101_01615</name>
</gene>
<protein>
    <submittedName>
        <fullName evidence="1">Uncharacterized protein</fullName>
    </submittedName>
</protein>
<evidence type="ECO:0000313" key="1">
    <source>
        <dbReference type="EMBL" id="PJB51545.1"/>
    </source>
</evidence>
<evidence type="ECO:0000313" key="2">
    <source>
        <dbReference type="Proteomes" id="UP000229421"/>
    </source>
</evidence>
<organism evidence="1 2">
    <name type="scientific">Candidatus Berkelbacteria bacterium CG_4_9_14_3_um_filter_39_23</name>
    <dbReference type="NCBI Taxonomy" id="1974508"/>
    <lineage>
        <taxon>Bacteria</taxon>
        <taxon>Candidatus Berkelbacteria</taxon>
    </lineage>
</organism>
<proteinExistence type="predicted"/>
<dbReference type="Proteomes" id="UP000229421">
    <property type="component" value="Unassembled WGS sequence"/>
</dbReference>